<dbReference type="GO" id="GO:0071949">
    <property type="term" value="F:FAD binding"/>
    <property type="evidence" value="ECO:0007669"/>
    <property type="project" value="InterPro"/>
</dbReference>
<comment type="caution">
    <text evidence="3">The sequence shown here is derived from an EMBL/GenBank/DDBJ whole genome shotgun (WGS) entry which is preliminary data.</text>
</comment>
<dbReference type="InterPro" id="IPR003170">
    <property type="entry name" value="MurB"/>
</dbReference>
<name>A0A0N0S057_9EURO</name>
<dbReference type="InterPro" id="IPR016169">
    <property type="entry name" value="FAD-bd_PCMH_sub2"/>
</dbReference>
<protein>
    <recommendedName>
        <fullName evidence="2">FAD-binding PCMH-type domain-containing protein</fullName>
    </recommendedName>
</protein>
<dbReference type="Proteomes" id="UP000037696">
    <property type="component" value="Unassembled WGS sequence"/>
</dbReference>
<dbReference type="EMBL" id="LHQQ01000002">
    <property type="protein sequence ID" value="KOS48829.1"/>
    <property type="molecule type" value="Genomic_DNA"/>
</dbReference>
<dbReference type="InterPro" id="IPR036318">
    <property type="entry name" value="FAD-bd_PCMH-like_sf"/>
</dbReference>
<feature type="chain" id="PRO_5005857692" description="FAD-binding PCMH-type domain-containing protein" evidence="1">
    <location>
        <begin position="19"/>
        <end position="134"/>
    </location>
</feature>
<evidence type="ECO:0000313" key="4">
    <source>
        <dbReference type="Proteomes" id="UP000037696"/>
    </source>
</evidence>
<dbReference type="Gene3D" id="3.30.465.10">
    <property type="match status" value="1"/>
</dbReference>
<feature type="domain" description="FAD-binding PCMH-type" evidence="2">
    <location>
        <begin position="1"/>
        <end position="134"/>
    </location>
</feature>
<sequence>MAMMLVIACGMIGNCSLGIFYKGEYLSHNGIPRSNRPVQIADLCTTSSTQIGVPQWAMALYIKIGGGVTWSSLVDYCLPHNLGGIENLSLIPGTVGAAPIQNIGAYGVELSTKTYRGPGSKPLFGRVLMSGYLN</sequence>
<feature type="signal peptide" evidence="1">
    <location>
        <begin position="1"/>
        <end position="18"/>
    </location>
</feature>
<dbReference type="GO" id="GO:0008762">
    <property type="term" value="F:UDP-N-acetylmuramate dehydrogenase activity"/>
    <property type="evidence" value="ECO:0007669"/>
    <property type="project" value="InterPro"/>
</dbReference>
<accession>A0A0N0S057</accession>
<dbReference type="GO" id="GO:0005829">
    <property type="term" value="C:cytosol"/>
    <property type="evidence" value="ECO:0007669"/>
    <property type="project" value="TreeGrafter"/>
</dbReference>
<dbReference type="PROSITE" id="PS51387">
    <property type="entry name" value="FAD_PCMH"/>
    <property type="match status" value="1"/>
</dbReference>
<gene>
    <name evidence="3" type="ORF">ACN38_g199</name>
</gene>
<evidence type="ECO:0000259" key="2">
    <source>
        <dbReference type="PROSITE" id="PS51387"/>
    </source>
</evidence>
<dbReference type="PANTHER" id="PTHR21071">
    <property type="entry name" value="UDP-N-ACETYLENOLPYRUVOYLGLUCOSAMINE REDUCTASE"/>
    <property type="match status" value="1"/>
</dbReference>
<dbReference type="InterPro" id="IPR006094">
    <property type="entry name" value="Oxid_FAD_bind_N"/>
</dbReference>
<evidence type="ECO:0000256" key="1">
    <source>
        <dbReference type="SAM" id="SignalP"/>
    </source>
</evidence>
<dbReference type="STRING" id="229535.A0A0N0S057"/>
<evidence type="ECO:0000313" key="3">
    <source>
        <dbReference type="EMBL" id="KOS48829.1"/>
    </source>
</evidence>
<dbReference type="PANTHER" id="PTHR21071:SF4">
    <property type="entry name" value="UDP-N-ACETYLENOLPYRUVOYLGLUCOSAMINE REDUCTASE"/>
    <property type="match status" value="1"/>
</dbReference>
<keyword evidence="4" id="KW-1185">Reference proteome</keyword>
<reference evidence="3 4" key="1">
    <citation type="submission" date="2015-08" db="EMBL/GenBank/DDBJ databases">
        <title>Genome sequencing of Penicillium nordicum.</title>
        <authorList>
            <person name="Nguyen H.D."/>
            <person name="Seifert K.A."/>
        </authorList>
    </citation>
    <scope>NUCLEOTIDE SEQUENCE [LARGE SCALE GENOMIC DNA]</scope>
    <source>
        <strain evidence="3 4">DAOMC 185683</strain>
    </source>
</reference>
<dbReference type="OrthoDB" id="66620at2759"/>
<dbReference type="InterPro" id="IPR016166">
    <property type="entry name" value="FAD-bd_PCMH"/>
</dbReference>
<organism evidence="3 4">
    <name type="scientific">Penicillium nordicum</name>
    <dbReference type="NCBI Taxonomy" id="229535"/>
    <lineage>
        <taxon>Eukaryota</taxon>
        <taxon>Fungi</taxon>
        <taxon>Dikarya</taxon>
        <taxon>Ascomycota</taxon>
        <taxon>Pezizomycotina</taxon>
        <taxon>Eurotiomycetes</taxon>
        <taxon>Eurotiomycetidae</taxon>
        <taxon>Eurotiales</taxon>
        <taxon>Aspergillaceae</taxon>
        <taxon>Penicillium</taxon>
    </lineage>
</organism>
<dbReference type="AlphaFoldDB" id="A0A0N0S057"/>
<dbReference type="GO" id="GO:0071555">
    <property type="term" value="P:cell wall organization"/>
    <property type="evidence" value="ECO:0007669"/>
    <property type="project" value="TreeGrafter"/>
</dbReference>
<keyword evidence="1" id="KW-0732">Signal</keyword>
<dbReference type="SUPFAM" id="SSF56176">
    <property type="entry name" value="FAD-binding/transporter-associated domain-like"/>
    <property type="match status" value="1"/>
</dbReference>
<dbReference type="Pfam" id="PF01565">
    <property type="entry name" value="FAD_binding_4"/>
    <property type="match status" value="1"/>
</dbReference>
<proteinExistence type="predicted"/>